<organism evidence="3 4">
    <name type="scientific">Colwellia ponticola</name>
    <dbReference type="NCBI Taxonomy" id="2304625"/>
    <lineage>
        <taxon>Bacteria</taxon>
        <taxon>Pseudomonadati</taxon>
        <taxon>Pseudomonadota</taxon>
        <taxon>Gammaproteobacteria</taxon>
        <taxon>Alteromonadales</taxon>
        <taxon>Colwelliaceae</taxon>
        <taxon>Colwellia</taxon>
    </lineage>
</organism>
<dbReference type="EMBL" id="SZVP01000001">
    <property type="protein sequence ID" value="TMM47940.1"/>
    <property type="molecule type" value="Genomic_DNA"/>
</dbReference>
<dbReference type="RefSeq" id="WP_138620467.1">
    <property type="nucleotide sequence ID" value="NZ_SZVP01000001.1"/>
</dbReference>
<reference evidence="3 4" key="1">
    <citation type="submission" date="2019-05" db="EMBL/GenBank/DDBJ databases">
        <title>Colwellia ponticola sp. nov., isolated from seawater.</title>
        <authorList>
            <person name="Yoon J.-H."/>
        </authorList>
    </citation>
    <scope>NUCLEOTIDE SEQUENCE [LARGE SCALE GENOMIC DNA]</scope>
    <source>
        <strain evidence="3 4">OISW-25</strain>
    </source>
</reference>
<dbReference type="GO" id="GO:0005829">
    <property type="term" value="C:cytosol"/>
    <property type="evidence" value="ECO:0007669"/>
    <property type="project" value="TreeGrafter"/>
</dbReference>
<evidence type="ECO:0000313" key="3">
    <source>
        <dbReference type="EMBL" id="TMM47940.1"/>
    </source>
</evidence>
<sequence length="226" mass="25751">MGLFSRFTDIVNANLNSMLDKAEHPEKMIRLIIGEMEETLIEVRSTAAKNIAEQKNLARKVKTTHQAIINWHNKAELALTKNREDLAKSALAEKHKYQAELTQLTDDNTQLTDLLAAIQADAQQLQDKLTEAKQRQGILRFRQQSAEVRLQLREKATINNIDEAIAKFERYQQKIDHLEAQVESYELTENSNLTDNKNLSAQIAELDQNDSVEAELAEMKKNIVNG</sequence>
<comment type="similarity">
    <text evidence="1">Belongs to the PspA/Vipp/IM30 family.</text>
</comment>
<gene>
    <name evidence="3" type="primary">pspA</name>
    <name evidence="3" type="ORF">FCS21_02975</name>
</gene>
<dbReference type="Pfam" id="PF04012">
    <property type="entry name" value="PspA_IM30"/>
    <property type="match status" value="1"/>
</dbReference>
<comment type="caution">
    <text evidence="3">The sequence shown here is derived from an EMBL/GenBank/DDBJ whole genome shotgun (WGS) entry which is preliminary data.</text>
</comment>
<dbReference type="OrthoDB" id="9779630at2"/>
<name>A0A8H2PPF7_9GAMM</name>
<dbReference type="PANTHER" id="PTHR31088">
    <property type="entry name" value="MEMBRANE-ASSOCIATED PROTEIN VIPP1, CHLOROPLASTIC"/>
    <property type="match status" value="1"/>
</dbReference>
<keyword evidence="4" id="KW-1185">Reference proteome</keyword>
<dbReference type="InterPro" id="IPR007157">
    <property type="entry name" value="PspA_VIPP1"/>
</dbReference>
<proteinExistence type="inferred from homology"/>
<feature type="coiled-coil region" evidence="2">
    <location>
        <begin position="87"/>
        <end position="135"/>
    </location>
</feature>
<dbReference type="InterPro" id="IPR014319">
    <property type="entry name" value="Phageshock_PspA"/>
</dbReference>
<dbReference type="NCBIfam" id="TIGR02977">
    <property type="entry name" value="phageshock_pspA"/>
    <property type="match status" value="1"/>
</dbReference>
<dbReference type="AlphaFoldDB" id="A0A8H2PPF7"/>
<protein>
    <submittedName>
        <fullName evidence="3">Phage shock protein PspA</fullName>
    </submittedName>
</protein>
<dbReference type="Proteomes" id="UP000307702">
    <property type="component" value="Unassembled WGS sequence"/>
</dbReference>
<evidence type="ECO:0000256" key="2">
    <source>
        <dbReference type="SAM" id="Coils"/>
    </source>
</evidence>
<evidence type="ECO:0000256" key="1">
    <source>
        <dbReference type="ARBA" id="ARBA00043985"/>
    </source>
</evidence>
<evidence type="ECO:0000313" key="4">
    <source>
        <dbReference type="Proteomes" id="UP000307702"/>
    </source>
</evidence>
<dbReference type="PANTHER" id="PTHR31088:SF6">
    <property type="entry name" value="PHAGE SHOCK PROTEIN A"/>
    <property type="match status" value="1"/>
</dbReference>
<dbReference type="GO" id="GO:0009271">
    <property type="term" value="P:phage shock"/>
    <property type="evidence" value="ECO:0007669"/>
    <property type="project" value="TreeGrafter"/>
</dbReference>
<accession>A0A8H2PPF7</accession>
<feature type="coiled-coil region" evidence="2">
    <location>
        <begin position="161"/>
        <end position="188"/>
    </location>
</feature>
<keyword evidence="2" id="KW-0175">Coiled coil</keyword>